<dbReference type="GO" id="GO:0008119">
    <property type="term" value="F:thiopurine S-methyltransferase activity"/>
    <property type="evidence" value="ECO:0007669"/>
    <property type="project" value="UniProtKB-UniRule"/>
</dbReference>
<dbReference type="InterPro" id="IPR029063">
    <property type="entry name" value="SAM-dependent_MTases_sf"/>
</dbReference>
<evidence type="ECO:0000256" key="6">
    <source>
        <dbReference type="ARBA" id="ARBA00022603"/>
    </source>
</evidence>
<dbReference type="AlphaFoldDB" id="A0A7C9HNL5"/>
<dbReference type="PIRSF" id="PIRSF023956">
    <property type="entry name" value="Thiopurine_S-methyltransferase"/>
    <property type="match status" value="1"/>
</dbReference>
<dbReference type="PROSITE" id="PS51585">
    <property type="entry name" value="SAM_MT_TPMT"/>
    <property type="match status" value="1"/>
</dbReference>
<dbReference type="NCBIfam" id="TIGR03840">
    <property type="entry name" value="TMPT_Se_Te"/>
    <property type="match status" value="1"/>
</dbReference>
<dbReference type="HAMAP" id="MF_00812">
    <property type="entry name" value="Thiopur_methtran"/>
    <property type="match status" value="1"/>
</dbReference>
<evidence type="ECO:0000256" key="8">
    <source>
        <dbReference type="ARBA" id="ARBA00022691"/>
    </source>
</evidence>
<feature type="binding site" evidence="9">
    <location>
        <position position="16"/>
    </location>
    <ligand>
        <name>S-adenosyl-L-methionine</name>
        <dbReference type="ChEBI" id="CHEBI:59789"/>
    </ligand>
</feature>
<dbReference type="PANTHER" id="PTHR10259:SF11">
    <property type="entry name" value="THIOPURINE S-METHYLTRANSFERASE"/>
    <property type="match status" value="1"/>
</dbReference>
<evidence type="ECO:0000256" key="5">
    <source>
        <dbReference type="ARBA" id="ARBA00022490"/>
    </source>
</evidence>
<dbReference type="InterPro" id="IPR008854">
    <property type="entry name" value="TPMT"/>
</dbReference>
<evidence type="ECO:0000256" key="1">
    <source>
        <dbReference type="ARBA" id="ARBA00000903"/>
    </source>
</evidence>
<evidence type="ECO:0000256" key="4">
    <source>
        <dbReference type="ARBA" id="ARBA00011905"/>
    </source>
</evidence>
<keyword evidence="7 9" id="KW-0808">Transferase</keyword>
<reference evidence="10 11" key="1">
    <citation type="submission" date="2019-12" db="EMBL/GenBank/DDBJ databases">
        <authorList>
            <person name="Xu J."/>
        </authorList>
    </citation>
    <scope>NUCLEOTIDE SEQUENCE [LARGE SCALE GENOMIC DNA]</scope>
    <source>
        <strain evidence="10 11">HX-5-24</strain>
    </source>
</reference>
<feature type="binding site" evidence="9">
    <location>
        <position position="129"/>
    </location>
    <ligand>
        <name>S-adenosyl-L-methionine</name>
        <dbReference type="ChEBI" id="CHEBI:59789"/>
    </ligand>
</feature>
<feature type="binding site" evidence="9">
    <location>
        <position position="51"/>
    </location>
    <ligand>
        <name>S-adenosyl-L-methionine</name>
        <dbReference type="ChEBI" id="CHEBI:59789"/>
    </ligand>
</feature>
<accession>A0A7C9HNL5</accession>
<name>A0A7C9HNL5_9GAMM</name>
<keyword evidence="6 9" id="KW-0489">Methyltransferase</keyword>
<evidence type="ECO:0000313" key="10">
    <source>
        <dbReference type="EMBL" id="MUV15290.1"/>
    </source>
</evidence>
<dbReference type="InterPro" id="IPR022474">
    <property type="entry name" value="Thiopur_S-MeTfrase_Se/Te_detox"/>
</dbReference>
<sequence>MSEELLRDRENWLARWREGRIGFHQDTPSPLLVECWERVGAPEGSTVFVPLAGKSVDMPWLAEHGHDVFGVELASLAVEQFFAEQRLEAKVEETPKGALWRSGPIALLCGDVFALDAQDLAKCRAFFDRAAIIALPRGLRQRYAREVYAQLPRGCVGLMVTLEYPEHEKQGPPFSVREAEVRDLFESDWTVDVLVRREILAYQASWRNEGVTALHAVAYRLQRR</sequence>
<comment type="catalytic activity">
    <reaction evidence="1 9">
        <text>S-adenosyl-L-methionine + a thiopurine = S-adenosyl-L-homocysteine + a thiopurine S-methylether.</text>
        <dbReference type="EC" id="2.1.1.67"/>
    </reaction>
</comment>
<comment type="caution">
    <text evidence="10">The sequence shown here is derived from an EMBL/GenBank/DDBJ whole genome shotgun (WGS) entry which is preliminary data.</text>
</comment>
<keyword evidence="5 9" id="KW-0963">Cytoplasm</keyword>
<feature type="binding site" evidence="9">
    <location>
        <position position="72"/>
    </location>
    <ligand>
        <name>S-adenosyl-L-methionine</name>
        <dbReference type="ChEBI" id="CHEBI:59789"/>
    </ligand>
</feature>
<comment type="similarity">
    <text evidence="3 9">Belongs to the class I-like SAM-binding methyltransferase superfamily. TPMT family.</text>
</comment>
<evidence type="ECO:0000313" key="11">
    <source>
        <dbReference type="Proteomes" id="UP000479692"/>
    </source>
</evidence>
<gene>
    <name evidence="9" type="primary">tpm</name>
    <name evidence="10" type="ORF">GN331_13880</name>
</gene>
<comment type="subcellular location">
    <subcellularLocation>
        <location evidence="2 9">Cytoplasm</location>
    </subcellularLocation>
</comment>
<dbReference type="NCBIfam" id="NF009732">
    <property type="entry name" value="PRK13255.1"/>
    <property type="match status" value="1"/>
</dbReference>
<dbReference type="EMBL" id="WOXT01000004">
    <property type="protein sequence ID" value="MUV15290.1"/>
    <property type="molecule type" value="Genomic_DNA"/>
</dbReference>
<organism evidence="10 11">
    <name type="scientific">Noviluteimonas gilva</name>
    <dbReference type="NCBI Taxonomy" id="2682097"/>
    <lineage>
        <taxon>Bacteria</taxon>
        <taxon>Pseudomonadati</taxon>
        <taxon>Pseudomonadota</taxon>
        <taxon>Gammaproteobacteria</taxon>
        <taxon>Lysobacterales</taxon>
        <taxon>Lysobacteraceae</taxon>
        <taxon>Noviluteimonas</taxon>
    </lineage>
</organism>
<dbReference type="GO" id="GO:0032259">
    <property type="term" value="P:methylation"/>
    <property type="evidence" value="ECO:0007669"/>
    <property type="project" value="UniProtKB-KW"/>
</dbReference>
<dbReference type="FunFam" id="3.40.50.150:FF:000101">
    <property type="entry name" value="Thiopurine S-methyltransferase"/>
    <property type="match status" value="1"/>
</dbReference>
<dbReference type="SUPFAM" id="SSF53335">
    <property type="entry name" value="S-adenosyl-L-methionine-dependent methyltransferases"/>
    <property type="match status" value="1"/>
</dbReference>
<dbReference type="RefSeq" id="WP_156642827.1">
    <property type="nucleotide sequence ID" value="NZ_WOXT01000004.1"/>
</dbReference>
<protein>
    <recommendedName>
        <fullName evidence="4 9">Thiopurine S-methyltransferase</fullName>
        <ecNumber evidence="4 9">2.1.1.67</ecNumber>
    </recommendedName>
    <alternativeName>
        <fullName evidence="9">Thiopurine methyltransferase</fullName>
    </alternativeName>
</protein>
<dbReference type="Pfam" id="PF05724">
    <property type="entry name" value="TPMT"/>
    <property type="match status" value="1"/>
</dbReference>
<evidence type="ECO:0000256" key="7">
    <source>
        <dbReference type="ARBA" id="ARBA00022679"/>
    </source>
</evidence>
<keyword evidence="8 9" id="KW-0949">S-adenosyl-L-methionine</keyword>
<dbReference type="PANTHER" id="PTHR10259">
    <property type="entry name" value="THIOPURINE S-METHYLTRANSFERASE"/>
    <property type="match status" value="1"/>
</dbReference>
<dbReference type="EC" id="2.1.1.67" evidence="4 9"/>
<dbReference type="Proteomes" id="UP000479692">
    <property type="component" value="Unassembled WGS sequence"/>
</dbReference>
<evidence type="ECO:0000256" key="2">
    <source>
        <dbReference type="ARBA" id="ARBA00004496"/>
    </source>
</evidence>
<dbReference type="InterPro" id="IPR025835">
    <property type="entry name" value="Thiopurine_S-MeTrfase"/>
</dbReference>
<proteinExistence type="inferred from homology"/>
<dbReference type="Gene3D" id="3.40.50.150">
    <property type="entry name" value="Vaccinia Virus protein VP39"/>
    <property type="match status" value="1"/>
</dbReference>
<dbReference type="GO" id="GO:0010038">
    <property type="term" value="P:response to metal ion"/>
    <property type="evidence" value="ECO:0007669"/>
    <property type="project" value="InterPro"/>
</dbReference>
<keyword evidence="11" id="KW-1185">Reference proteome</keyword>
<evidence type="ECO:0000256" key="3">
    <source>
        <dbReference type="ARBA" id="ARBA00008145"/>
    </source>
</evidence>
<dbReference type="GO" id="GO:0005737">
    <property type="term" value="C:cytoplasm"/>
    <property type="evidence" value="ECO:0007669"/>
    <property type="project" value="UniProtKB-SubCell"/>
</dbReference>
<evidence type="ECO:0000256" key="9">
    <source>
        <dbReference type="HAMAP-Rule" id="MF_00812"/>
    </source>
</evidence>